<protein>
    <submittedName>
        <fullName evidence="1">Uncharacterized protein</fullName>
    </submittedName>
</protein>
<sequence length="104" mass="11156">MLLALNRLLWNNQTHSCKRFSKSGPRLIRKLGLISLAFSEQSWVILTSGTLTPKPTALDLAPAVFVEIPMPSSGSTVSCVAGSASVAMPRKSDSSSTVEEFCMV</sequence>
<gene>
    <name evidence="1" type="ORF">PVK06_006738</name>
</gene>
<proteinExistence type="predicted"/>
<dbReference type="Proteomes" id="UP001358586">
    <property type="component" value="Chromosome 3"/>
</dbReference>
<organism evidence="1 2">
    <name type="scientific">Gossypium arboreum</name>
    <name type="common">Tree cotton</name>
    <name type="synonym">Gossypium nanking</name>
    <dbReference type="NCBI Taxonomy" id="29729"/>
    <lineage>
        <taxon>Eukaryota</taxon>
        <taxon>Viridiplantae</taxon>
        <taxon>Streptophyta</taxon>
        <taxon>Embryophyta</taxon>
        <taxon>Tracheophyta</taxon>
        <taxon>Spermatophyta</taxon>
        <taxon>Magnoliopsida</taxon>
        <taxon>eudicotyledons</taxon>
        <taxon>Gunneridae</taxon>
        <taxon>Pentapetalae</taxon>
        <taxon>rosids</taxon>
        <taxon>malvids</taxon>
        <taxon>Malvales</taxon>
        <taxon>Malvaceae</taxon>
        <taxon>Malvoideae</taxon>
        <taxon>Gossypium</taxon>
    </lineage>
</organism>
<comment type="caution">
    <text evidence="1">The sequence shown here is derived from an EMBL/GenBank/DDBJ whole genome shotgun (WGS) entry which is preliminary data.</text>
</comment>
<evidence type="ECO:0000313" key="2">
    <source>
        <dbReference type="Proteomes" id="UP001358586"/>
    </source>
</evidence>
<reference evidence="1 2" key="1">
    <citation type="submission" date="2023-03" db="EMBL/GenBank/DDBJ databases">
        <title>WGS of Gossypium arboreum.</title>
        <authorList>
            <person name="Yu D."/>
        </authorList>
    </citation>
    <scope>NUCLEOTIDE SEQUENCE [LARGE SCALE GENOMIC DNA]</scope>
    <source>
        <tissue evidence="1">Leaf</tissue>
    </source>
</reference>
<name>A0ABR0QG39_GOSAR</name>
<dbReference type="EMBL" id="JARKNE010000003">
    <property type="protein sequence ID" value="KAK5838011.1"/>
    <property type="molecule type" value="Genomic_DNA"/>
</dbReference>
<accession>A0ABR0QG39</accession>
<keyword evidence="2" id="KW-1185">Reference proteome</keyword>
<evidence type="ECO:0000313" key="1">
    <source>
        <dbReference type="EMBL" id="KAK5838011.1"/>
    </source>
</evidence>